<evidence type="ECO:0000313" key="2">
    <source>
        <dbReference type="EMBL" id="MBC3917129.1"/>
    </source>
</evidence>
<gene>
    <name evidence="2" type="ORF">H8L32_06550</name>
</gene>
<evidence type="ECO:0000256" key="1">
    <source>
        <dbReference type="SAM" id="Phobius"/>
    </source>
</evidence>
<dbReference type="EMBL" id="JACOGF010000003">
    <property type="protein sequence ID" value="MBC3917129.1"/>
    <property type="molecule type" value="Genomic_DNA"/>
</dbReference>
<dbReference type="RefSeq" id="WP_186946386.1">
    <property type="nucleotide sequence ID" value="NZ_JACOGF010000003.1"/>
</dbReference>
<keyword evidence="1" id="KW-1133">Transmembrane helix</keyword>
<keyword evidence="3" id="KW-1185">Reference proteome</keyword>
<evidence type="ECO:0000313" key="3">
    <source>
        <dbReference type="Proteomes" id="UP000650424"/>
    </source>
</evidence>
<keyword evidence="1" id="KW-0812">Transmembrane</keyword>
<accession>A0ABR6ZNG2</accession>
<sequence length="191" mass="20997">MKSPNYTDREIKSGSTERLELYRRRWGAYFSLPFGIAMCIEGIWALIFCITVFRGLAGIVIGIFALVLSLAFGISLIQGAVKTFKARGPALVFDEAGITHMNDGEEFIPWEAIEYISSNEGEGNDLGIWFKSKNTSKNTSGNDKPASGSFINKLKRSLIGADKTIQLGGIVYNPQALAKTIAKLHQQSRES</sequence>
<feature type="transmembrane region" description="Helical" evidence="1">
    <location>
        <begin position="28"/>
        <end position="53"/>
    </location>
</feature>
<reference evidence="2 3" key="1">
    <citation type="submission" date="2020-08" db="EMBL/GenBank/DDBJ databases">
        <title>Novel species isolated from subtropical streams in China.</title>
        <authorList>
            <person name="Lu H."/>
        </authorList>
    </citation>
    <scope>NUCLEOTIDE SEQUENCE [LARGE SCALE GENOMIC DNA]</scope>
    <source>
        <strain evidence="2 3">CY18W</strain>
    </source>
</reference>
<feature type="transmembrane region" description="Helical" evidence="1">
    <location>
        <begin position="59"/>
        <end position="77"/>
    </location>
</feature>
<comment type="caution">
    <text evidence="2">The sequence shown here is derived from an EMBL/GenBank/DDBJ whole genome shotgun (WGS) entry which is preliminary data.</text>
</comment>
<evidence type="ECO:0008006" key="4">
    <source>
        <dbReference type="Google" id="ProtNLM"/>
    </source>
</evidence>
<proteinExistence type="predicted"/>
<protein>
    <recommendedName>
        <fullName evidence="4">YcxB-like protein</fullName>
    </recommendedName>
</protein>
<organism evidence="2 3">
    <name type="scientific">Undibacterium hunanense</name>
    <dbReference type="NCBI Taxonomy" id="2762292"/>
    <lineage>
        <taxon>Bacteria</taxon>
        <taxon>Pseudomonadati</taxon>
        <taxon>Pseudomonadota</taxon>
        <taxon>Betaproteobacteria</taxon>
        <taxon>Burkholderiales</taxon>
        <taxon>Oxalobacteraceae</taxon>
        <taxon>Undibacterium</taxon>
    </lineage>
</organism>
<keyword evidence="1" id="KW-0472">Membrane</keyword>
<dbReference type="Proteomes" id="UP000650424">
    <property type="component" value="Unassembled WGS sequence"/>
</dbReference>
<name>A0ABR6ZNG2_9BURK</name>